<feature type="transmembrane region" description="Helical" evidence="10">
    <location>
        <begin position="522"/>
        <end position="541"/>
    </location>
</feature>
<dbReference type="PANTHER" id="PTHR11011:SF107">
    <property type="entry name" value="FATTY ACYL-COA REDUCTASE"/>
    <property type="match status" value="1"/>
</dbReference>
<dbReference type="GO" id="GO:0102965">
    <property type="term" value="F:alcohol-forming long-chain fatty acyl-CoA reductase activity"/>
    <property type="evidence" value="ECO:0007669"/>
    <property type="project" value="UniProtKB-EC"/>
</dbReference>
<keyword evidence="7 10" id="KW-0443">Lipid metabolism</keyword>
<dbReference type="InterPro" id="IPR036291">
    <property type="entry name" value="NAD(P)-bd_dom_sf"/>
</dbReference>
<dbReference type="Proteomes" id="UP000515204">
    <property type="component" value="Unplaced"/>
</dbReference>
<evidence type="ECO:0000259" key="13">
    <source>
        <dbReference type="Pfam" id="PF07993"/>
    </source>
</evidence>
<evidence type="ECO:0000259" key="12">
    <source>
        <dbReference type="Pfam" id="PF03015"/>
    </source>
</evidence>
<keyword evidence="14" id="KW-1185">Reference proteome</keyword>
<dbReference type="EC" id="1.2.1.84" evidence="10"/>
<feature type="transmembrane region" description="Helical" evidence="10">
    <location>
        <begin position="405"/>
        <end position="426"/>
    </location>
</feature>
<comment type="similarity">
    <text evidence="2 10">Belongs to the fatty acyl-CoA reductase family.</text>
</comment>
<sequence>MKIAILDHPHSEMEKAIPLESPSAIVNNTSSSEVQSGEMGTTNAQADPNHTRNEVQPGGGSIDAFFAEKVILVTGATGFLGKALLEKLLRSCPRLATIYLLIRSKKGQFAEERCKELLKNPVFDRIRLNFPGVLDKIVPVSGDVGMPELGLHAEDKDMLIQRVNIVFHVAATVRFDEPLKVAVNMNTKGTERILDLCRSIKCLISIIHVSTAYSNADRREINETIYSTQVKPHTVIDMCENLDDETMNIIEKKLLGKHPNTYTLTKSLAEQIVLSKGNDLPIAIVRPSIVCAAYQEPFPGWIDNACGITGIMTEMGRGTVRTIICDQDLVVDVVPVDYVIDTLICACWHNATQRSNTIKVYNCTSSTMNPIRWREYGILLKKHAIQNPSKYVMWYPGFTFRTNKFLHVILAATLHVLPAFVLDLLIKVQGGKPIMMKIVKRFERAAQTGEFFATNEWKFYSNNMTELLKFVTASGNCEDFNLDFRNLDWDTYMRLYMLGIRKYILRDDLDTLSKARNRLSKLYWVHRLTQILNVLVLLWMIRSAFR</sequence>
<feature type="domain" description="Fatty acyl-CoA reductase C-terminal" evidence="12">
    <location>
        <begin position="414"/>
        <end position="507"/>
    </location>
</feature>
<keyword evidence="3 10" id="KW-0444">Lipid biosynthesis</keyword>
<dbReference type="OrthoDB" id="429813at2759"/>
<dbReference type="RefSeq" id="XP_014476193.1">
    <property type="nucleotide sequence ID" value="XM_014620707.1"/>
</dbReference>
<dbReference type="GO" id="GO:0016020">
    <property type="term" value="C:membrane"/>
    <property type="evidence" value="ECO:0007669"/>
    <property type="project" value="UniProtKB-SubCell"/>
</dbReference>
<keyword evidence="8 10" id="KW-0472">Membrane</keyword>
<organism evidence="14 15">
    <name type="scientific">Dinoponera quadriceps</name>
    <name type="common">South American ant</name>
    <dbReference type="NCBI Taxonomy" id="609295"/>
    <lineage>
        <taxon>Eukaryota</taxon>
        <taxon>Metazoa</taxon>
        <taxon>Ecdysozoa</taxon>
        <taxon>Arthropoda</taxon>
        <taxon>Hexapoda</taxon>
        <taxon>Insecta</taxon>
        <taxon>Pterygota</taxon>
        <taxon>Neoptera</taxon>
        <taxon>Endopterygota</taxon>
        <taxon>Hymenoptera</taxon>
        <taxon>Apocrita</taxon>
        <taxon>Aculeata</taxon>
        <taxon>Formicoidea</taxon>
        <taxon>Formicidae</taxon>
        <taxon>Ponerinae</taxon>
        <taxon>Ponerini</taxon>
        <taxon>Dinoponera</taxon>
    </lineage>
</organism>
<evidence type="ECO:0000256" key="8">
    <source>
        <dbReference type="ARBA" id="ARBA00023136"/>
    </source>
</evidence>
<evidence type="ECO:0000256" key="11">
    <source>
        <dbReference type="SAM" id="MobiDB-lite"/>
    </source>
</evidence>
<comment type="subcellular location">
    <subcellularLocation>
        <location evidence="1">Membrane</location>
        <topology evidence="1">Multi-pass membrane protein</topology>
    </subcellularLocation>
</comment>
<dbReference type="CDD" id="cd09071">
    <property type="entry name" value="FAR_C"/>
    <property type="match status" value="1"/>
</dbReference>
<comment type="function">
    <text evidence="10">Catalyzes the reduction of fatty acyl-CoA to fatty alcohols.</text>
</comment>
<dbReference type="InterPro" id="IPR033640">
    <property type="entry name" value="FAR_C"/>
</dbReference>
<evidence type="ECO:0000313" key="14">
    <source>
        <dbReference type="Proteomes" id="UP000515204"/>
    </source>
</evidence>
<evidence type="ECO:0000256" key="2">
    <source>
        <dbReference type="ARBA" id="ARBA00005928"/>
    </source>
</evidence>
<gene>
    <name evidence="15" type="primary">LOC106745257</name>
</gene>
<feature type="domain" description="Thioester reductase (TE)" evidence="13">
    <location>
        <begin position="73"/>
        <end position="342"/>
    </location>
</feature>
<dbReference type="CDD" id="cd05236">
    <property type="entry name" value="FAR-N_SDR_e"/>
    <property type="match status" value="1"/>
</dbReference>
<reference evidence="15" key="1">
    <citation type="submission" date="2025-08" db="UniProtKB">
        <authorList>
            <consortium name="RefSeq"/>
        </authorList>
    </citation>
    <scope>IDENTIFICATION</scope>
</reference>
<feature type="compositionally biased region" description="Polar residues" evidence="11">
    <location>
        <begin position="31"/>
        <end position="48"/>
    </location>
</feature>
<dbReference type="GO" id="GO:0005777">
    <property type="term" value="C:peroxisome"/>
    <property type="evidence" value="ECO:0007669"/>
    <property type="project" value="TreeGrafter"/>
</dbReference>
<dbReference type="InterPro" id="IPR013120">
    <property type="entry name" value="FAR_NAD-bd"/>
</dbReference>
<dbReference type="GO" id="GO:0035336">
    <property type="term" value="P:long-chain fatty-acyl-CoA metabolic process"/>
    <property type="evidence" value="ECO:0007669"/>
    <property type="project" value="TreeGrafter"/>
</dbReference>
<dbReference type="GO" id="GO:0080019">
    <property type="term" value="F:alcohol-forming very long-chain fatty acyl-CoA reductase activity"/>
    <property type="evidence" value="ECO:0007669"/>
    <property type="project" value="InterPro"/>
</dbReference>
<evidence type="ECO:0000256" key="6">
    <source>
        <dbReference type="ARBA" id="ARBA00022989"/>
    </source>
</evidence>
<dbReference type="Gene3D" id="3.40.50.720">
    <property type="entry name" value="NAD(P)-binding Rossmann-like Domain"/>
    <property type="match status" value="1"/>
</dbReference>
<evidence type="ECO:0000256" key="4">
    <source>
        <dbReference type="ARBA" id="ARBA00022692"/>
    </source>
</evidence>
<keyword evidence="10" id="KW-0560">Oxidoreductase</keyword>
<evidence type="ECO:0000256" key="3">
    <source>
        <dbReference type="ARBA" id="ARBA00022516"/>
    </source>
</evidence>
<comment type="catalytic activity">
    <reaction evidence="9 10">
        <text>a long-chain fatty acyl-CoA + 2 NADPH + 2 H(+) = a long-chain primary fatty alcohol + 2 NADP(+) + CoA</text>
        <dbReference type="Rhea" id="RHEA:52716"/>
        <dbReference type="ChEBI" id="CHEBI:15378"/>
        <dbReference type="ChEBI" id="CHEBI:57287"/>
        <dbReference type="ChEBI" id="CHEBI:57783"/>
        <dbReference type="ChEBI" id="CHEBI:58349"/>
        <dbReference type="ChEBI" id="CHEBI:77396"/>
        <dbReference type="ChEBI" id="CHEBI:83139"/>
        <dbReference type="EC" id="1.2.1.84"/>
    </reaction>
</comment>
<dbReference type="Pfam" id="PF07993">
    <property type="entry name" value="NAD_binding_4"/>
    <property type="match status" value="1"/>
</dbReference>
<dbReference type="SUPFAM" id="SSF51735">
    <property type="entry name" value="NAD(P)-binding Rossmann-fold domains"/>
    <property type="match status" value="1"/>
</dbReference>
<dbReference type="KEGG" id="dqu:106745257"/>
<dbReference type="InterPro" id="IPR026055">
    <property type="entry name" value="FAR"/>
</dbReference>
<evidence type="ECO:0000256" key="7">
    <source>
        <dbReference type="ARBA" id="ARBA00023098"/>
    </source>
</evidence>
<evidence type="ECO:0000256" key="5">
    <source>
        <dbReference type="ARBA" id="ARBA00022857"/>
    </source>
</evidence>
<dbReference type="PANTHER" id="PTHR11011">
    <property type="entry name" value="MALE STERILITY PROTEIN 2-RELATED"/>
    <property type="match status" value="1"/>
</dbReference>
<protein>
    <recommendedName>
        <fullName evidence="10">Fatty acyl-CoA reductase</fullName>
        <ecNumber evidence="10">1.2.1.84</ecNumber>
    </recommendedName>
</protein>
<dbReference type="Pfam" id="PF03015">
    <property type="entry name" value="Sterile"/>
    <property type="match status" value="1"/>
</dbReference>
<dbReference type="AlphaFoldDB" id="A0A6P3XDA2"/>
<dbReference type="FunFam" id="3.40.50.720:FF:000143">
    <property type="entry name" value="Fatty acyl-CoA reductase"/>
    <property type="match status" value="1"/>
</dbReference>
<keyword evidence="5 10" id="KW-0521">NADP</keyword>
<keyword evidence="6 10" id="KW-1133">Transmembrane helix</keyword>
<proteinExistence type="inferred from homology"/>
<evidence type="ECO:0000256" key="9">
    <source>
        <dbReference type="ARBA" id="ARBA00052530"/>
    </source>
</evidence>
<evidence type="ECO:0000313" key="15">
    <source>
        <dbReference type="RefSeq" id="XP_014476193.1"/>
    </source>
</evidence>
<keyword evidence="4 10" id="KW-0812">Transmembrane</keyword>
<feature type="region of interest" description="Disordered" evidence="11">
    <location>
        <begin position="31"/>
        <end position="57"/>
    </location>
</feature>
<accession>A0A6P3XDA2</accession>
<evidence type="ECO:0000256" key="10">
    <source>
        <dbReference type="RuleBase" id="RU363097"/>
    </source>
</evidence>
<evidence type="ECO:0000256" key="1">
    <source>
        <dbReference type="ARBA" id="ARBA00004141"/>
    </source>
</evidence>
<name>A0A6P3XDA2_DINQU</name>
<dbReference type="GeneID" id="106745257"/>